<name>A0A1G2HRX2_9BACT</name>
<dbReference type="Proteomes" id="UP000178774">
    <property type="component" value="Unassembled WGS sequence"/>
</dbReference>
<evidence type="ECO:0000313" key="2">
    <source>
        <dbReference type="Proteomes" id="UP000178774"/>
    </source>
</evidence>
<accession>A0A1G2HRX2</accession>
<organism evidence="1 2">
    <name type="scientific">Candidatus Staskawiczbacteria bacterium RIFCSPHIGHO2_01_FULL_41_41</name>
    <dbReference type="NCBI Taxonomy" id="1802203"/>
    <lineage>
        <taxon>Bacteria</taxon>
        <taxon>Candidatus Staskawicziibacteriota</taxon>
    </lineage>
</organism>
<comment type="caution">
    <text evidence="1">The sequence shown here is derived from an EMBL/GenBank/DDBJ whole genome shotgun (WGS) entry which is preliminary data.</text>
</comment>
<gene>
    <name evidence="1" type="ORF">A2822_03700</name>
</gene>
<dbReference type="AlphaFoldDB" id="A0A1G2HRX2"/>
<dbReference type="EMBL" id="MHOP01000025">
    <property type="protein sequence ID" value="OGZ65227.1"/>
    <property type="molecule type" value="Genomic_DNA"/>
</dbReference>
<evidence type="ECO:0000313" key="1">
    <source>
        <dbReference type="EMBL" id="OGZ65227.1"/>
    </source>
</evidence>
<sequence length="77" mass="9197">MTKASALPLHQKNTVCQIFKAWALKKGIENLKKGRLKDHLVCFEQETEMRIKYLLAHVLFARLVRQYRKAMAKNRRW</sequence>
<protein>
    <submittedName>
        <fullName evidence="1">Uncharacterized protein</fullName>
    </submittedName>
</protein>
<reference evidence="1 2" key="1">
    <citation type="journal article" date="2016" name="Nat. Commun.">
        <title>Thousands of microbial genomes shed light on interconnected biogeochemical processes in an aquifer system.</title>
        <authorList>
            <person name="Anantharaman K."/>
            <person name="Brown C.T."/>
            <person name="Hug L.A."/>
            <person name="Sharon I."/>
            <person name="Castelle C.J."/>
            <person name="Probst A.J."/>
            <person name="Thomas B.C."/>
            <person name="Singh A."/>
            <person name="Wilkins M.J."/>
            <person name="Karaoz U."/>
            <person name="Brodie E.L."/>
            <person name="Williams K.H."/>
            <person name="Hubbard S.S."/>
            <person name="Banfield J.F."/>
        </authorList>
    </citation>
    <scope>NUCLEOTIDE SEQUENCE [LARGE SCALE GENOMIC DNA]</scope>
</reference>
<proteinExistence type="predicted"/>